<evidence type="ECO:0000313" key="3">
    <source>
        <dbReference type="Proteomes" id="UP001218218"/>
    </source>
</evidence>
<feature type="compositionally biased region" description="Basic and acidic residues" evidence="1">
    <location>
        <begin position="419"/>
        <end position="431"/>
    </location>
</feature>
<feature type="compositionally biased region" description="Low complexity" evidence="1">
    <location>
        <begin position="125"/>
        <end position="134"/>
    </location>
</feature>
<evidence type="ECO:0000313" key="2">
    <source>
        <dbReference type="EMBL" id="KAJ7334246.1"/>
    </source>
</evidence>
<feature type="compositionally biased region" description="Polar residues" evidence="1">
    <location>
        <begin position="106"/>
        <end position="115"/>
    </location>
</feature>
<dbReference type="AlphaFoldDB" id="A0AAD6ZQD2"/>
<accession>A0AAD6ZQD2</accession>
<protein>
    <submittedName>
        <fullName evidence="2">Uncharacterized protein</fullName>
    </submittedName>
</protein>
<sequence>MTESDAKAASPSKASDAKAKASSKASEKPQSKASDAKSPSKVSEKPQSKTPEKPQSKAARKETAPPVPASPGKVPKKVDVHLPGPSPRSAKAEAQNAPKKPKGATHNRSVSSVSSMKGIIDATDSPSSKKIASISRKRFATPDDADDTASVAESSMSMGAGAIRRTEAERLEYFKNQPDCTDIEPHNVTCTRCNKVVQLGRKRAYTVKPWETHRKRCDQFAPSGSVVDDEGSVRSEMRSEAGGPTRMTESQRKAILEADQRAETVQVDQALCRKCQKWIRLSARTNYALGNWNTHQSSCADAVVSSRVAMAQRKIHLVNDPQAKAFGPRHVECRVCDSNVALAGEWDYTLASWEAHKQTCPPPSSSSSGKGKAKAAKAPRSTASTEATLVAGPSPSSEASSSRGTKRRLEDPELDADDPDARLANRPRKETYAPVQKEPPSLLGWFLMPFKAFMQGVKESIAEPETGSAP</sequence>
<feature type="region of interest" description="Disordered" evidence="1">
    <location>
        <begin position="1"/>
        <end position="154"/>
    </location>
</feature>
<dbReference type="EMBL" id="JARIHO010000033">
    <property type="protein sequence ID" value="KAJ7334246.1"/>
    <property type="molecule type" value="Genomic_DNA"/>
</dbReference>
<evidence type="ECO:0000256" key="1">
    <source>
        <dbReference type="SAM" id="MobiDB-lite"/>
    </source>
</evidence>
<proteinExistence type="predicted"/>
<feature type="region of interest" description="Disordered" evidence="1">
    <location>
        <begin position="357"/>
        <end position="438"/>
    </location>
</feature>
<dbReference type="Proteomes" id="UP001218218">
    <property type="component" value="Unassembled WGS sequence"/>
</dbReference>
<organism evidence="2 3">
    <name type="scientific">Mycena albidolilacea</name>
    <dbReference type="NCBI Taxonomy" id="1033008"/>
    <lineage>
        <taxon>Eukaryota</taxon>
        <taxon>Fungi</taxon>
        <taxon>Dikarya</taxon>
        <taxon>Basidiomycota</taxon>
        <taxon>Agaricomycotina</taxon>
        <taxon>Agaricomycetes</taxon>
        <taxon>Agaricomycetidae</taxon>
        <taxon>Agaricales</taxon>
        <taxon>Marasmiineae</taxon>
        <taxon>Mycenaceae</taxon>
        <taxon>Mycena</taxon>
    </lineage>
</organism>
<feature type="compositionally biased region" description="Basic and acidic residues" evidence="1">
    <location>
        <begin position="42"/>
        <end position="63"/>
    </location>
</feature>
<gene>
    <name evidence="2" type="ORF">DFH08DRAFT_880607</name>
</gene>
<keyword evidence="3" id="KW-1185">Reference proteome</keyword>
<comment type="caution">
    <text evidence="2">The sequence shown here is derived from an EMBL/GenBank/DDBJ whole genome shotgun (WGS) entry which is preliminary data.</text>
</comment>
<reference evidence="2" key="1">
    <citation type="submission" date="2023-03" db="EMBL/GenBank/DDBJ databases">
        <title>Massive genome expansion in bonnet fungi (Mycena s.s.) driven by repeated elements and novel gene families across ecological guilds.</title>
        <authorList>
            <consortium name="Lawrence Berkeley National Laboratory"/>
            <person name="Harder C.B."/>
            <person name="Miyauchi S."/>
            <person name="Viragh M."/>
            <person name="Kuo A."/>
            <person name="Thoen E."/>
            <person name="Andreopoulos B."/>
            <person name="Lu D."/>
            <person name="Skrede I."/>
            <person name="Drula E."/>
            <person name="Henrissat B."/>
            <person name="Morin E."/>
            <person name="Kohler A."/>
            <person name="Barry K."/>
            <person name="LaButti K."/>
            <person name="Morin E."/>
            <person name="Salamov A."/>
            <person name="Lipzen A."/>
            <person name="Mereny Z."/>
            <person name="Hegedus B."/>
            <person name="Baldrian P."/>
            <person name="Stursova M."/>
            <person name="Weitz H."/>
            <person name="Taylor A."/>
            <person name="Grigoriev I.V."/>
            <person name="Nagy L.G."/>
            <person name="Martin F."/>
            <person name="Kauserud H."/>
        </authorList>
    </citation>
    <scope>NUCLEOTIDE SEQUENCE</scope>
    <source>
        <strain evidence="2">CBHHK002</strain>
    </source>
</reference>
<feature type="compositionally biased region" description="Basic and acidic residues" evidence="1">
    <location>
        <begin position="15"/>
        <end position="30"/>
    </location>
</feature>
<feature type="compositionally biased region" description="Low complexity" evidence="1">
    <location>
        <begin position="393"/>
        <end position="402"/>
    </location>
</feature>
<feature type="region of interest" description="Disordered" evidence="1">
    <location>
        <begin position="222"/>
        <end position="249"/>
    </location>
</feature>
<name>A0AAD6ZQD2_9AGAR</name>